<gene>
    <name evidence="1" type="ORF">PVAP13_2KG479300</name>
</gene>
<organism evidence="1 2">
    <name type="scientific">Panicum virgatum</name>
    <name type="common">Blackwell switchgrass</name>
    <dbReference type="NCBI Taxonomy" id="38727"/>
    <lineage>
        <taxon>Eukaryota</taxon>
        <taxon>Viridiplantae</taxon>
        <taxon>Streptophyta</taxon>
        <taxon>Embryophyta</taxon>
        <taxon>Tracheophyta</taxon>
        <taxon>Spermatophyta</taxon>
        <taxon>Magnoliopsida</taxon>
        <taxon>Liliopsida</taxon>
        <taxon>Poales</taxon>
        <taxon>Poaceae</taxon>
        <taxon>PACMAD clade</taxon>
        <taxon>Panicoideae</taxon>
        <taxon>Panicodae</taxon>
        <taxon>Paniceae</taxon>
        <taxon>Panicinae</taxon>
        <taxon>Panicum</taxon>
        <taxon>Panicum sect. Hiantes</taxon>
    </lineage>
</organism>
<evidence type="ECO:0008006" key="3">
    <source>
        <dbReference type="Google" id="ProtNLM"/>
    </source>
</evidence>
<reference evidence="1" key="1">
    <citation type="submission" date="2020-05" db="EMBL/GenBank/DDBJ databases">
        <title>WGS assembly of Panicum virgatum.</title>
        <authorList>
            <person name="Lovell J.T."/>
            <person name="Jenkins J."/>
            <person name="Shu S."/>
            <person name="Juenger T.E."/>
            <person name="Schmutz J."/>
        </authorList>
    </citation>
    <scope>NUCLEOTIDE SEQUENCE</scope>
    <source>
        <strain evidence="1">AP13</strain>
    </source>
</reference>
<evidence type="ECO:0000313" key="1">
    <source>
        <dbReference type="EMBL" id="KAG2645978.1"/>
    </source>
</evidence>
<dbReference type="PANTHER" id="PTHR34709:SF72">
    <property type="entry name" value="OS07G0130000 PROTEIN"/>
    <property type="match status" value="1"/>
</dbReference>
<proteinExistence type="predicted"/>
<dbReference type="AlphaFoldDB" id="A0A8T0WFJ9"/>
<name>A0A8T0WFJ9_PANVG</name>
<dbReference type="EMBL" id="CM029039">
    <property type="protein sequence ID" value="KAG2645978.1"/>
    <property type="molecule type" value="Genomic_DNA"/>
</dbReference>
<dbReference type="PANTHER" id="PTHR34709">
    <property type="entry name" value="OS10G0396666 PROTEIN"/>
    <property type="match status" value="1"/>
</dbReference>
<accession>A0A8T0WFJ9</accession>
<protein>
    <recommendedName>
        <fullName evidence="3">FBD domain-containing protein</fullName>
    </recommendedName>
</protein>
<sequence length="387" mass="44226">MPWLSSVGICPLMQFASLRVAGELRLSLRKAWGHHVVLPPCKRVTAITLSAKRLTMLFAPPHPALGTFAALASLRIIGARVDGRELGDVLDSHCPRLKELFLKRVLVRCRDLPRVISIRSDSLERLEMDKDVKSFDASLQVIAPKLKVFSSPRIFSYANIVAPKLTEVCWHGPYDPDRHHLREAGRHLQRLEIASRNWNSQQAAMLMLRFNAVHELQLTVQLRKGNQGYNECLELINRLSKCEVLVVGFVANQHALKPVMVHLFNKCTGVKKIVVRCLAYRKGQCQCKSWECQCDWSKQSYMIDNTALGSLQLVEINENMEAYHRVEFVKLLCEYSATFQKRVTINVMENRHTEYIREKICSIHIPNDKIVINVIRSRQGGKLGWPD</sequence>
<evidence type="ECO:0000313" key="2">
    <source>
        <dbReference type="Proteomes" id="UP000823388"/>
    </source>
</evidence>
<comment type="caution">
    <text evidence="1">The sequence shown here is derived from an EMBL/GenBank/DDBJ whole genome shotgun (WGS) entry which is preliminary data.</text>
</comment>
<dbReference type="Proteomes" id="UP000823388">
    <property type="component" value="Chromosome 2K"/>
</dbReference>
<dbReference type="InterPro" id="IPR055312">
    <property type="entry name" value="FBL15-like"/>
</dbReference>
<keyword evidence="2" id="KW-1185">Reference proteome</keyword>